<evidence type="ECO:0000313" key="3">
    <source>
        <dbReference type="EMBL" id="HII69722.1"/>
    </source>
</evidence>
<feature type="transmembrane region" description="Helical" evidence="1">
    <location>
        <begin position="89"/>
        <end position="107"/>
    </location>
</feature>
<evidence type="ECO:0000259" key="2">
    <source>
        <dbReference type="Pfam" id="PF07670"/>
    </source>
</evidence>
<feature type="transmembrane region" description="Helical" evidence="1">
    <location>
        <begin position="186"/>
        <end position="204"/>
    </location>
</feature>
<proteinExistence type="predicted"/>
<feature type="transmembrane region" description="Helical" evidence="1">
    <location>
        <begin position="247"/>
        <end position="272"/>
    </location>
</feature>
<dbReference type="Proteomes" id="UP000619545">
    <property type="component" value="Unassembled WGS sequence"/>
</dbReference>
<dbReference type="GeneID" id="1477189"/>
<dbReference type="RefSeq" id="WP_011019456.1">
    <property type="nucleotide sequence ID" value="NZ_DUJS01000001.1"/>
</dbReference>
<dbReference type="EMBL" id="DUJS01000001">
    <property type="protein sequence ID" value="HII69722.1"/>
    <property type="molecule type" value="Genomic_DNA"/>
</dbReference>
<sequence>MDVTKLVIHYLLVIAKVAPLVFLGFFLASVMIILRVHERLGKLTGRRLARLGLTPEAASAMAASLVSPSAGYPILAEFRREGRLDDRDVVLLVVATTFPTTVGEMFLKGPFFAALAILGPKLGTEYMGALFVTALLQTLPALALYGARSGNGSDIHLPSTSHDDVPPLREAVIEGLRRAARRMKYVLPRMVGIGLPMVILAEVLRSWVHGGLGPVVAITLANVSHYTVGYATAAELVHRGVLSESEAVAALLIAGCANVLMIFLKASLATYVSIFGSRLGLRAWAANLGSSVGARLLMAYAILRWS</sequence>
<organism evidence="3 4">
    <name type="scientific">Methanopyrus kandleri</name>
    <dbReference type="NCBI Taxonomy" id="2320"/>
    <lineage>
        <taxon>Archaea</taxon>
        <taxon>Methanobacteriati</taxon>
        <taxon>Methanobacteriota</taxon>
        <taxon>Methanomada group</taxon>
        <taxon>Methanopyri</taxon>
        <taxon>Methanopyrales</taxon>
        <taxon>Methanopyraceae</taxon>
        <taxon>Methanopyrus</taxon>
    </lineage>
</organism>
<feature type="transmembrane region" description="Helical" evidence="1">
    <location>
        <begin position="6"/>
        <end position="34"/>
    </location>
</feature>
<name>A0A832T5F4_9EURY</name>
<dbReference type="InterPro" id="IPR038880">
    <property type="entry name" value="MJ0871-like"/>
</dbReference>
<dbReference type="OMA" id="HQFPYYA"/>
<evidence type="ECO:0000256" key="1">
    <source>
        <dbReference type="SAM" id="Phobius"/>
    </source>
</evidence>
<dbReference type="PANTHER" id="PTHR38139">
    <property type="entry name" value="GATE DOMAIN-CONTAINING PROTEIN"/>
    <property type="match status" value="1"/>
</dbReference>
<dbReference type="InterPro" id="IPR011642">
    <property type="entry name" value="Gate_dom"/>
</dbReference>
<feature type="transmembrane region" description="Helical" evidence="1">
    <location>
        <begin position="284"/>
        <end position="303"/>
    </location>
</feature>
<comment type="caution">
    <text evidence="3">The sequence shown here is derived from an EMBL/GenBank/DDBJ whole genome shotgun (WGS) entry which is preliminary data.</text>
</comment>
<keyword evidence="1" id="KW-0812">Transmembrane</keyword>
<keyword evidence="1" id="KW-1133">Transmembrane helix</keyword>
<reference evidence="3" key="1">
    <citation type="journal article" date="2020" name="bioRxiv">
        <title>A rank-normalized archaeal taxonomy based on genome phylogeny resolves widespread incomplete and uneven classifications.</title>
        <authorList>
            <person name="Rinke C."/>
            <person name="Chuvochina M."/>
            <person name="Mussig A.J."/>
            <person name="Chaumeil P.-A."/>
            <person name="Waite D.W."/>
            <person name="Whitman W.B."/>
            <person name="Parks D.H."/>
            <person name="Hugenholtz P."/>
        </authorList>
    </citation>
    <scope>NUCLEOTIDE SEQUENCE</scope>
    <source>
        <strain evidence="3">UBA8853</strain>
    </source>
</reference>
<evidence type="ECO:0000313" key="4">
    <source>
        <dbReference type="Proteomes" id="UP000619545"/>
    </source>
</evidence>
<gene>
    <name evidence="3" type="ORF">HA336_00630</name>
</gene>
<feature type="domain" description="Nucleoside transporter/FeoB GTPase Gate" evidence="2">
    <location>
        <begin position="15"/>
        <end position="115"/>
    </location>
</feature>
<dbReference type="Pfam" id="PF07670">
    <property type="entry name" value="Gate"/>
    <property type="match status" value="1"/>
</dbReference>
<protein>
    <recommendedName>
        <fullName evidence="2">Nucleoside transporter/FeoB GTPase Gate domain-containing protein</fullName>
    </recommendedName>
</protein>
<dbReference type="PANTHER" id="PTHR38139:SF1">
    <property type="entry name" value="NUCLEOSIDE TRANSPORTER_FEOB GTPASE GATE DOMAIN-CONTAINING PROTEIN"/>
    <property type="match status" value="1"/>
</dbReference>
<feature type="transmembrane region" description="Helical" evidence="1">
    <location>
        <begin position="127"/>
        <end position="147"/>
    </location>
</feature>
<accession>A0A832T5F4</accession>
<keyword evidence="1" id="KW-0472">Membrane</keyword>
<dbReference type="AlphaFoldDB" id="A0A832T5F4"/>